<keyword evidence="4" id="KW-1185">Reference proteome</keyword>
<evidence type="ECO:0000256" key="1">
    <source>
        <dbReference type="PROSITE-ProRule" id="PRU10038"/>
    </source>
</evidence>
<dbReference type="PANTHER" id="PTHR23025:SF3">
    <property type="entry name" value="HORMONE-SENSITIVE LIPASE"/>
    <property type="match status" value="1"/>
</dbReference>
<evidence type="ECO:0000313" key="3">
    <source>
        <dbReference type="EMBL" id="CAI2358741.1"/>
    </source>
</evidence>
<feature type="active site" evidence="1">
    <location>
        <position position="538"/>
    </location>
</feature>
<dbReference type="EMBL" id="CAMPGE010000025">
    <property type="protein sequence ID" value="CAI2358741.1"/>
    <property type="molecule type" value="Genomic_DNA"/>
</dbReference>
<dbReference type="PROSITE" id="PS01174">
    <property type="entry name" value="LIPASE_GDXG_SER"/>
    <property type="match status" value="1"/>
</dbReference>
<dbReference type="GO" id="GO:0019433">
    <property type="term" value="P:triglyceride catabolic process"/>
    <property type="evidence" value="ECO:0007669"/>
    <property type="project" value="TreeGrafter"/>
</dbReference>
<dbReference type="Proteomes" id="UP001295684">
    <property type="component" value="Unassembled WGS sequence"/>
</dbReference>
<gene>
    <name evidence="3" type="ORF">ECRASSUSDP1_LOCUS24</name>
</gene>
<organism evidence="3 4">
    <name type="scientific">Euplotes crassus</name>
    <dbReference type="NCBI Taxonomy" id="5936"/>
    <lineage>
        <taxon>Eukaryota</taxon>
        <taxon>Sar</taxon>
        <taxon>Alveolata</taxon>
        <taxon>Ciliophora</taxon>
        <taxon>Intramacronucleata</taxon>
        <taxon>Spirotrichea</taxon>
        <taxon>Hypotrichia</taxon>
        <taxon>Euplotida</taxon>
        <taxon>Euplotidae</taxon>
        <taxon>Moneuplotes</taxon>
    </lineage>
</organism>
<evidence type="ECO:0000313" key="4">
    <source>
        <dbReference type="Proteomes" id="UP001295684"/>
    </source>
</evidence>
<dbReference type="InterPro" id="IPR033140">
    <property type="entry name" value="Lipase_GDXG_put_SER_AS"/>
</dbReference>
<dbReference type="Gene3D" id="3.40.50.1820">
    <property type="entry name" value="alpha/beta hydrolase"/>
    <property type="match status" value="1"/>
</dbReference>
<reference evidence="3" key="1">
    <citation type="submission" date="2023-07" db="EMBL/GenBank/DDBJ databases">
        <authorList>
            <consortium name="AG Swart"/>
            <person name="Singh M."/>
            <person name="Singh A."/>
            <person name="Seah K."/>
            <person name="Emmerich C."/>
        </authorList>
    </citation>
    <scope>NUCLEOTIDE SEQUENCE</scope>
    <source>
        <strain evidence="3">DP1</strain>
    </source>
</reference>
<dbReference type="PANTHER" id="PTHR23025">
    <property type="entry name" value="TRIACYLGLYCEROL LIPASE"/>
    <property type="match status" value="1"/>
</dbReference>
<dbReference type="InterPro" id="IPR029058">
    <property type="entry name" value="AB_hydrolase_fold"/>
</dbReference>
<dbReference type="AlphaFoldDB" id="A0AAD1X5R7"/>
<feature type="domain" description="Alpha/beta hydrolase fold-3" evidence="2">
    <location>
        <begin position="459"/>
        <end position="672"/>
    </location>
</feature>
<protein>
    <recommendedName>
        <fullName evidence="2">Alpha/beta hydrolase fold-3 domain-containing protein</fullName>
    </recommendedName>
</protein>
<dbReference type="GO" id="GO:0005829">
    <property type="term" value="C:cytosol"/>
    <property type="evidence" value="ECO:0007669"/>
    <property type="project" value="TreeGrafter"/>
</dbReference>
<dbReference type="GO" id="GO:0004771">
    <property type="term" value="F:sterol ester esterase activity"/>
    <property type="evidence" value="ECO:0007669"/>
    <property type="project" value="TreeGrafter"/>
</dbReference>
<sequence length="703" mass="80886">MKISHERVETLTEKYHQELDKNYGCILNLNHHDCQFDVKNIKDSVLFAQHFIQSILKLIKNIRSQKDVLSIHYQDRIAEIEELFTQIDNKIGKLSYNLCSRKFMNLNSFQNKLPSNFTSKEEASKDAISCKKYSEDDNTKCSDRVIYWDSSDTSSEKYFTSSQESEVQESKLDLNFNPNKNLIDQCKGARFNETNIHEETINLAHVGVAMNSCAKVLLKIHIAAERLCHTPNSYDFIELLYRSEFLKCMNTLFEEITTMSSNDKFKKSESIDSITFVRIPINPEAYMMRFTYFNKLLEYCIGVMSKTIDSGGWVYQTLKLLYFGASFLASPSKRKQAFRELMISDNTELMINIVRLHNHKLSDIFHYFINPRIEFHRKIYIKKQKNPEVDLELSLKNFLAGKPPCINKTTNGFSYTKKEDSMMIRIISPFRLHNFTSIEEAKQGKPFQKNKVQECPAILIHIHGGGFICQGSAQHQTYLRNWSNNNNMPVFMLEYTLSPESKYPGPQHECWEQYKWIITNIDTSCGLRPKKILLSGDSAGGNLCTSLTSLCIAQNFPKPTSIFLCYPALCISPTYFTPSRIYTFDDMLSVVLNHLLVQTSLRHYCPKPTDSALLSPLLTSSEILKEFPPTKIFTAGIDPLHADGVDFAKRLVNLGVHGVELEHNKLLPHGFLTFTIAPFIWQECRRASQGISDSITRVIQQNF</sequence>
<dbReference type="InterPro" id="IPR013094">
    <property type="entry name" value="AB_hydrolase_3"/>
</dbReference>
<dbReference type="Pfam" id="PF07859">
    <property type="entry name" value="Abhydrolase_3"/>
    <property type="match status" value="1"/>
</dbReference>
<dbReference type="GO" id="GO:0004806">
    <property type="term" value="F:triacylglycerol lipase activity"/>
    <property type="evidence" value="ECO:0007669"/>
    <property type="project" value="TreeGrafter"/>
</dbReference>
<comment type="caution">
    <text evidence="3">The sequence shown here is derived from an EMBL/GenBank/DDBJ whole genome shotgun (WGS) entry which is preliminary data.</text>
</comment>
<accession>A0AAD1X5R7</accession>
<dbReference type="SUPFAM" id="SSF53474">
    <property type="entry name" value="alpha/beta-Hydrolases"/>
    <property type="match status" value="1"/>
</dbReference>
<name>A0AAD1X5R7_EUPCR</name>
<proteinExistence type="predicted"/>
<evidence type="ECO:0000259" key="2">
    <source>
        <dbReference type="Pfam" id="PF07859"/>
    </source>
</evidence>